<dbReference type="PANTHER" id="PTHR46018:SF4">
    <property type="entry name" value="METALLO-HYDROLASE YHFI-RELATED"/>
    <property type="match status" value="1"/>
</dbReference>
<dbReference type="InterPro" id="IPR036866">
    <property type="entry name" value="RibonucZ/Hydroxyglut_hydro"/>
</dbReference>
<dbReference type="CDD" id="cd07716">
    <property type="entry name" value="RNaseZ_short-form-like_MBL-fold"/>
    <property type="match status" value="1"/>
</dbReference>
<proteinExistence type="predicted"/>
<evidence type="ECO:0000313" key="3">
    <source>
        <dbReference type="Proteomes" id="UP000000322"/>
    </source>
</evidence>
<dbReference type="PANTHER" id="PTHR46018">
    <property type="entry name" value="ZINC PHOSPHODIESTERASE ELAC PROTEIN 1"/>
    <property type="match status" value="1"/>
</dbReference>
<feature type="domain" description="Metallo-beta-lactamase" evidence="1">
    <location>
        <begin position="51"/>
        <end position="234"/>
    </location>
</feature>
<dbReference type="SUPFAM" id="SSF56281">
    <property type="entry name" value="Metallo-hydrolase/oxidoreductase"/>
    <property type="match status" value="1"/>
</dbReference>
<dbReference type="HOGENOM" id="CLU_031317_3_0_11"/>
<dbReference type="Gene3D" id="3.60.15.10">
    <property type="entry name" value="Ribonuclease Z/Hydroxyacylglutathione hydrolase-like"/>
    <property type="match status" value="1"/>
</dbReference>
<dbReference type="InterPro" id="IPR001279">
    <property type="entry name" value="Metallo-B-lactamas"/>
</dbReference>
<evidence type="ECO:0000259" key="1">
    <source>
        <dbReference type="Pfam" id="PF12706"/>
    </source>
</evidence>
<dbReference type="RefSeq" id="WP_012867480.1">
    <property type="nucleotide sequence ID" value="NC_013521.1"/>
</dbReference>
<name>D1BK02_SANKS</name>
<dbReference type="EMBL" id="CP001819">
    <property type="protein sequence ID" value="ACZ22411.1"/>
    <property type="molecule type" value="Genomic_DNA"/>
</dbReference>
<evidence type="ECO:0000313" key="2">
    <source>
        <dbReference type="EMBL" id="ACZ22411.1"/>
    </source>
</evidence>
<dbReference type="eggNOG" id="COG1234">
    <property type="taxonomic scope" value="Bacteria"/>
</dbReference>
<dbReference type="AlphaFoldDB" id="D1BK02"/>
<dbReference type="GO" id="GO:0042781">
    <property type="term" value="F:3'-tRNA processing endoribonuclease activity"/>
    <property type="evidence" value="ECO:0007669"/>
    <property type="project" value="TreeGrafter"/>
</dbReference>
<dbReference type="OrthoDB" id="9800940at2"/>
<dbReference type="KEGG" id="ske:Sked_25060"/>
<dbReference type="Proteomes" id="UP000000322">
    <property type="component" value="Chromosome"/>
</dbReference>
<dbReference type="Pfam" id="PF12706">
    <property type="entry name" value="Lactamase_B_2"/>
    <property type="match status" value="1"/>
</dbReference>
<reference evidence="2 3" key="1">
    <citation type="journal article" date="2009" name="Stand. Genomic Sci.">
        <title>Complete genome sequence of Sanguibacter keddieii type strain (ST-74).</title>
        <authorList>
            <person name="Ivanova N."/>
            <person name="Sikorski J."/>
            <person name="Sims D."/>
            <person name="Brettin T."/>
            <person name="Detter J.C."/>
            <person name="Han C."/>
            <person name="Lapidus A."/>
            <person name="Copeland A."/>
            <person name="Glavina Del Rio T."/>
            <person name="Nolan M."/>
            <person name="Chen F."/>
            <person name="Lucas S."/>
            <person name="Tice H."/>
            <person name="Cheng J.F."/>
            <person name="Bruce D."/>
            <person name="Goodwin L."/>
            <person name="Pitluck S."/>
            <person name="Pati A."/>
            <person name="Mavromatis K."/>
            <person name="Chen A."/>
            <person name="Palaniappan K."/>
            <person name="D'haeseleer P."/>
            <person name="Chain P."/>
            <person name="Bristow J."/>
            <person name="Eisen J.A."/>
            <person name="Markowitz V."/>
            <person name="Hugenholtz P."/>
            <person name="Goker M."/>
            <person name="Pukall R."/>
            <person name="Klenk H.P."/>
            <person name="Kyrpides N.C."/>
        </authorList>
    </citation>
    <scope>NUCLEOTIDE SEQUENCE [LARGE SCALE GENOMIC DNA]</scope>
    <source>
        <strain evidence="3">ATCC 51767 / DSM 10542 / NCFB 3025 / ST-74</strain>
    </source>
</reference>
<organism evidence="2 3">
    <name type="scientific">Sanguibacter keddieii (strain ATCC 51767 / DSM 10542 / NCFB 3025 / ST-74)</name>
    <dbReference type="NCBI Taxonomy" id="446469"/>
    <lineage>
        <taxon>Bacteria</taxon>
        <taxon>Bacillati</taxon>
        <taxon>Actinomycetota</taxon>
        <taxon>Actinomycetes</taxon>
        <taxon>Micrococcales</taxon>
        <taxon>Sanguibacteraceae</taxon>
        <taxon>Sanguibacter</taxon>
    </lineage>
</organism>
<accession>D1BK02</accession>
<keyword evidence="3" id="KW-1185">Reference proteome</keyword>
<protein>
    <submittedName>
        <fullName evidence="2">Metal-dependent hydrolase, beta-lactamase superfamily III</fullName>
    </submittedName>
</protein>
<sequence length="267" mass="28062">MKLTILGMAGSFPSPESPASSYLVQATDADGRTWSVLMDLGSGALGALQRVASPFDVDAVAISHMHPDHFADLCGFYVYLKYHPVCGSERGTGRAPTPVYAPAAAEQRLAEAYGLEAEETMRGQLDFRSWEPGTTTTVGPFEIEPVAVFHPVPAYGVRVTGPSSVEPGRRVTLAYTGDTDACDGVVDLARSADLLLAEAAFVEGRDSVRGVHLTGLRAGEVATQAGAARLLLTHVPSWNDPAVTVAEAVSAYDGPVEVVSPGATYEL</sequence>
<dbReference type="STRING" id="446469.Sked_25060"/>
<keyword evidence="2" id="KW-0378">Hydrolase</keyword>
<gene>
    <name evidence="2" type="ordered locus">Sked_25060</name>
</gene>